<accession>A0ABW1Z6V5</accession>
<gene>
    <name evidence="2" type="ORF">ACFQBQ_06235</name>
</gene>
<proteinExistence type="predicted"/>
<dbReference type="CDD" id="cd03801">
    <property type="entry name" value="GT4_PimA-like"/>
    <property type="match status" value="1"/>
</dbReference>
<evidence type="ECO:0000259" key="1">
    <source>
        <dbReference type="Pfam" id="PF00534"/>
    </source>
</evidence>
<dbReference type="PANTHER" id="PTHR45947:SF3">
    <property type="entry name" value="SULFOQUINOVOSYL TRANSFERASE SQD2"/>
    <property type="match status" value="1"/>
</dbReference>
<sequence length="417" mass="47504">MKILLMAYECSPYRGSEWAVGWGRLLQAARVAEVHVVTSEENFKALQQATREGFLPANVRLHTPPPDDRLRRKDPHAGMFAYDYAAYHHWQRLAQKLIVQLHWEQRFDIVHQVTVNTFREPGYGWKLDAPFLWGPVGGSQNFPRSFLSMLPWKEAAKEFLRGVVNEWTLRRNRRVLAAAHGAKVVLASNSTNQRDYERAWHRPVELLLETGLTAVQEPDRARFAQRVAGEARPLELLWSGELQTRKALPILLRALAKTNMPFRLTVLGDGPMRSLWEAEAQKLKLEDRVFFRGRLPFAEAVAAMQQADVFCFTSLRDTSGNVVLEALAAGVPVVCFDHQGVGDIVTQACGIKIAVSNPREAVEAWRDALERLYQQPEVMLAMSFAATERARDFLWKRNGDYVNALYRQLSQRENMGA</sequence>
<dbReference type="GO" id="GO:0016757">
    <property type="term" value="F:glycosyltransferase activity"/>
    <property type="evidence" value="ECO:0007669"/>
    <property type="project" value="UniProtKB-KW"/>
</dbReference>
<dbReference type="InterPro" id="IPR001296">
    <property type="entry name" value="Glyco_trans_1"/>
</dbReference>
<dbReference type="InterPro" id="IPR050194">
    <property type="entry name" value="Glycosyltransferase_grp1"/>
</dbReference>
<dbReference type="RefSeq" id="WP_317890647.1">
    <property type="nucleotide sequence ID" value="NZ_JAGSYD010000003.1"/>
</dbReference>
<dbReference type="PANTHER" id="PTHR45947">
    <property type="entry name" value="SULFOQUINOVOSYL TRANSFERASE SQD2"/>
    <property type="match status" value="1"/>
</dbReference>
<dbReference type="EMBL" id="JBHSWI010000001">
    <property type="protein sequence ID" value="MFC6645192.1"/>
    <property type="molecule type" value="Genomic_DNA"/>
</dbReference>
<protein>
    <submittedName>
        <fullName evidence="2">Glycosyltransferase family 4 protein</fullName>
        <ecNumber evidence="2">2.4.-.-</ecNumber>
    </submittedName>
</protein>
<dbReference type="SUPFAM" id="SSF53756">
    <property type="entry name" value="UDP-Glycosyltransferase/glycogen phosphorylase"/>
    <property type="match status" value="1"/>
</dbReference>
<dbReference type="Pfam" id="PF00534">
    <property type="entry name" value="Glycos_transf_1"/>
    <property type="match status" value="1"/>
</dbReference>
<dbReference type="Proteomes" id="UP001596391">
    <property type="component" value="Unassembled WGS sequence"/>
</dbReference>
<keyword evidence="3" id="KW-1185">Reference proteome</keyword>
<comment type="caution">
    <text evidence="2">The sequence shown here is derived from an EMBL/GenBank/DDBJ whole genome shotgun (WGS) entry which is preliminary data.</text>
</comment>
<feature type="domain" description="Glycosyl transferase family 1" evidence="1">
    <location>
        <begin position="233"/>
        <end position="370"/>
    </location>
</feature>
<evidence type="ECO:0000313" key="3">
    <source>
        <dbReference type="Proteomes" id="UP001596391"/>
    </source>
</evidence>
<keyword evidence="2" id="KW-0808">Transferase</keyword>
<keyword evidence="2" id="KW-0328">Glycosyltransferase</keyword>
<name>A0ABW1Z6V5_9BACT</name>
<organism evidence="2 3">
    <name type="scientific">Granulicella cerasi</name>
    <dbReference type="NCBI Taxonomy" id="741063"/>
    <lineage>
        <taxon>Bacteria</taxon>
        <taxon>Pseudomonadati</taxon>
        <taxon>Acidobacteriota</taxon>
        <taxon>Terriglobia</taxon>
        <taxon>Terriglobales</taxon>
        <taxon>Acidobacteriaceae</taxon>
        <taxon>Granulicella</taxon>
    </lineage>
</organism>
<evidence type="ECO:0000313" key="2">
    <source>
        <dbReference type="EMBL" id="MFC6645192.1"/>
    </source>
</evidence>
<dbReference type="Gene3D" id="3.40.50.2000">
    <property type="entry name" value="Glycogen Phosphorylase B"/>
    <property type="match status" value="2"/>
</dbReference>
<reference evidence="3" key="1">
    <citation type="journal article" date="2019" name="Int. J. Syst. Evol. Microbiol.">
        <title>The Global Catalogue of Microorganisms (GCM) 10K type strain sequencing project: providing services to taxonomists for standard genome sequencing and annotation.</title>
        <authorList>
            <consortium name="The Broad Institute Genomics Platform"/>
            <consortium name="The Broad Institute Genome Sequencing Center for Infectious Disease"/>
            <person name="Wu L."/>
            <person name="Ma J."/>
        </authorList>
    </citation>
    <scope>NUCLEOTIDE SEQUENCE [LARGE SCALE GENOMIC DNA]</scope>
    <source>
        <strain evidence="3">CGMCC 1.16026</strain>
    </source>
</reference>
<dbReference type="EC" id="2.4.-.-" evidence="2"/>